<dbReference type="InterPro" id="IPR029058">
    <property type="entry name" value="AB_hydrolase_fold"/>
</dbReference>
<accession>A0A2A6BEH8</accession>
<organism evidence="11 12">
    <name type="scientific">Pristionchus pacificus</name>
    <name type="common">Parasitic nematode worm</name>
    <dbReference type="NCBI Taxonomy" id="54126"/>
    <lineage>
        <taxon>Eukaryota</taxon>
        <taxon>Metazoa</taxon>
        <taxon>Ecdysozoa</taxon>
        <taxon>Nematoda</taxon>
        <taxon>Chromadorea</taxon>
        <taxon>Rhabditida</taxon>
        <taxon>Rhabditina</taxon>
        <taxon>Diplogasteromorpha</taxon>
        <taxon>Diplogasteroidea</taxon>
        <taxon>Neodiplogasteridae</taxon>
        <taxon>Pristionchus</taxon>
    </lineage>
</organism>
<dbReference type="GO" id="GO:0070012">
    <property type="term" value="F:oligopeptidase activity"/>
    <property type="evidence" value="ECO:0000318"/>
    <property type="project" value="GO_Central"/>
</dbReference>
<sequence length="1546" mass="173177">MIGGQRALSLGRLLGYGNVSGRTTIRVGSPVASLTQQCNGLRMSSTAFDSSLYPLARKDTMVVDDYHGHKIRDPYRYMENPDGDETKAFVDQLNAISAPFIEGSKHREECRKRLTELWNYEKFTCTSKHGPHYYYSHNSGLQNQFVTYQTDAVGTKGKVFFDPNTLSEDGTTSLTTSSFTKDGSLFAYGLSEAGSDWMTIKFKTSSGEDLPDVIPGAKFSGIAWTGDNKGIFYCRYPEHKGSMVGTSTEKHEWHSLYYHKMGTKAEEDVLVYKRTDNPDLIVIARVTEDGRYLLISVVRGADPFNMLYYYDLKAAGNKITGPIDPVPVVTTLEAKYEYMDHDGDRMIFRTNRDAPMFKVVSMSLTEGVSSQVDLIPENDKATLAWGVPIIGGRLLVSYFEDVKSTLYMHETSSGRRLYQLPLEIGTVSDLHWDKTENELFLAFESFLVPMIEYKMDFSGVPIEKMPDMKETRRTHLSGMEKESFKVEQVFYPSKDGTKIPMFIISNANMPRSGENPMILDGYGGFGVPYVPYFDVARLLFVRHYGGAWAIANLRGGGEYGEAWHEAGMREKKQNVFDDFISAGEHLFSKKITKPEKLCIIGGSNGGLLMGAVSQQRPALFGCVINAVGVLDMFRFHKFTIGAAWMAEYGCPDVKEDFEFIAKYSPLHNLAIPADGQWPATLLMTADHDDRVVPSHTLKYIATLYEKAKDHGKQSNPIMARVEVKAGHGAGKPMAKVIAEQVDTYSFIERVMGLKWKPFSAGSVHSHSDVCSDTVSSHREGLRTPLQYDPASSMCLIGLMARRVHSKRGDALFRASPQLASTTFAKYPHGFRMCSTAIDCSTYPCARKDDTVVDEYHGLKISDPYRYMENPDGEETKAFVDQLNSISTPFIEKSEHREECRKRLTELWNYEKFTVTSKRGAHYYYKHNTGLQNQYVTYQTDAVGTKGKVFFDPNTLSEDGTTFLRAGSFTKDGTLYAYGLSEKGSDWMTIQFKTSSGEDLPDKIPGAKFSGISWTGDKTGVFYSKYPQHKGATEGTSAEKHEWHSLYYHKMGTKAEEDVLVYKRTDNPDMMVDGEVTDDGRFLIISVARGCDPFNMLYYYDLKAVDNKITGPIEAVPLFDTLEAKYEYIDHDGDRMIIRTNKGAPMFKIVTMSLKDGAASLVDLIPENTKANLEWACPLIGGRLVVGYIEDVKAALYMHEQSSGRRLYQIPLDIGTVSGFYADKEENELFLAFESFLVPMIEYRMDFSGVPIEKMPEMKEIRRVHINGMEKESFKVEQVFYPSKDGTKIPMYIISNAGMQKNGENPVILNGYGGFNVADMPYFSVSRLLFVRHFGGVYACANLRGGSEYGEAWHEAGMKGNKQNVFDDFISAGEYLVGEKITKPAKLTIHGGSNGGLLVGACSQQRPDLFGCAINRVGVLDMLRYHKFTIGGAWVPEYGCADVKEDFDIIYKYSPLHNLKIPEGGQWPATLLMTADHDDRVVPSHTLKYIATLYEKAKAHGKQSNPIMARVEVKAGHGAGKPTSKIIAEQVDLYAFIQRVVGLKWNP</sequence>
<dbReference type="Gene3D" id="2.130.10.120">
    <property type="entry name" value="Prolyl oligopeptidase, N-terminal domain"/>
    <property type="match status" value="2"/>
</dbReference>
<evidence type="ECO:0000256" key="5">
    <source>
        <dbReference type="ARBA" id="ARBA00022670"/>
    </source>
</evidence>
<dbReference type="InterPro" id="IPR051167">
    <property type="entry name" value="Prolyl_oligopep/macrocyclase"/>
</dbReference>
<dbReference type="InterPro" id="IPR023302">
    <property type="entry name" value="Pept_S9A_N"/>
</dbReference>
<dbReference type="Proteomes" id="UP000005239">
    <property type="component" value="Unassembled WGS sequence"/>
</dbReference>
<feature type="domain" description="Peptidase S9 prolyl oligopeptidase catalytic" evidence="9">
    <location>
        <begin position="1321"/>
        <end position="1541"/>
    </location>
</feature>
<keyword evidence="5" id="KW-0645">Protease</keyword>
<dbReference type="Gene3D" id="3.40.50.1820">
    <property type="entry name" value="alpha/beta hydrolase"/>
    <property type="match status" value="2"/>
</dbReference>
<keyword evidence="6" id="KW-0378">Hydrolase</keyword>
<evidence type="ECO:0000256" key="3">
    <source>
        <dbReference type="ARBA" id="ARBA00011897"/>
    </source>
</evidence>
<feature type="domain" description="Peptidase S9A N-terminal" evidence="10">
    <location>
        <begin position="843"/>
        <end position="1247"/>
    </location>
</feature>
<evidence type="ECO:0000259" key="10">
    <source>
        <dbReference type="Pfam" id="PF02897"/>
    </source>
</evidence>
<reference evidence="11" key="2">
    <citation type="submission" date="2022-06" db="UniProtKB">
        <authorList>
            <consortium name="EnsemblMetazoa"/>
        </authorList>
    </citation>
    <scope>IDENTIFICATION</scope>
    <source>
        <strain evidence="11">PS312</strain>
    </source>
</reference>
<dbReference type="Pfam" id="PF00326">
    <property type="entry name" value="Peptidase_S9"/>
    <property type="match status" value="2"/>
</dbReference>
<dbReference type="GO" id="GO:0004252">
    <property type="term" value="F:serine-type endopeptidase activity"/>
    <property type="evidence" value="ECO:0007669"/>
    <property type="project" value="UniProtKB-EC"/>
</dbReference>
<evidence type="ECO:0000313" key="12">
    <source>
        <dbReference type="Proteomes" id="UP000005239"/>
    </source>
</evidence>
<proteinExistence type="inferred from homology"/>
<keyword evidence="7" id="KW-0720">Serine protease</keyword>
<evidence type="ECO:0000313" key="11">
    <source>
        <dbReference type="EnsemblMetazoa" id="PPA00239.1"/>
    </source>
</evidence>
<accession>A0A8R1U1R9</accession>
<dbReference type="PROSITE" id="PS00708">
    <property type="entry name" value="PRO_ENDOPEP_SER"/>
    <property type="match status" value="2"/>
</dbReference>
<evidence type="ECO:0000256" key="8">
    <source>
        <dbReference type="ARBA" id="ARBA00029698"/>
    </source>
</evidence>
<dbReference type="Pfam" id="PF02897">
    <property type="entry name" value="Peptidase_S9_N"/>
    <property type="match status" value="2"/>
</dbReference>
<evidence type="ECO:0000256" key="7">
    <source>
        <dbReference type="ARBA" id="ARBA00022825"/>
    </source>
</evidence>
<dbReference type="SUPFAM" id="SSF50993">
    <property type="entry name" value="Peptidase/esterase 'gauge' domain"/>
    <property type="match status" value="2"/>
</dbReference>
<evidence type="ECO:0000256" key="6">
    <source>
        <dbReference type="ARBA" id="ARBA00022801"/>
    </source>
</evidence>
<dbReference type="EnsemblMetazoa" id="PPA00239.1">
    <property type="protein sequence ID" value="PPA00239.1"/>
    <property type="gene ID" value="WBGene00089793"/>
</dbReference>
<dbReference type="SUPFAM" id="SSF53474">
    <property type="entry name" value="alpha/beta-Hydrolases"/>
    <property type="match status" value="2"/>
</dbReference>
<dbReference type="OrthoDB" id="248387at2759"/>
<dbReference type="PANTHER" id="PTHR42881">
    <property type="entry name" value="PROLYL ENDOPEPTIDASE"/>
    <property type="match status" value="1"/>
</dbReference>
<gene>
    <name evidence="11" type="primary">WBGene00089793</name>
</gene>
<dbReference type="EC" id="3.4.21.26" evidence="3"/>
<dbReference type="InterPro" id="IPR002471">
    <property type="entry name" value="Pept_S9_AS"/>
</dbReference>
<evidence type="ECO:0000256" key="1">
    <source>
        <dbReference type="ARBA" id="ARBA00001070"/>
    </source>
</evidence>
<dbReference type="FunFam" id="3.40.50.1820:FF:000005">
    <property type="entry name" value="Prolyl endopeptidase"/>
    <property type="match status" value="1"/>
</dbReference>
<dbReference type="GO" id="GO:0006508">
    <property type="term" value="P:proteolysis"/>
    <property type="evidence" value="ECO:0007669"/>
    <property type="project" value="UniProtKB-KW"/>
</dbReference>
<feature type="domain" description="Peptidase S9 prolyl oligopeptidase catalytic" evidence="9">
    <location>
        <begin position="533"/>
        <end position="752"/>
    </location>
</feature>
<name>A0A2A6BEH8_PRIPA</name>
<dbReference type="PRINTS" id="PR00862">
    <property type="entry name" value="PROLIGOPTASE"/>
</dbReference>
<feature type="domain" description="Peptidase S9A N-terminal" evidence="10">
    <location>
        <begin position="54"/>
        <end position="458"/>
    </location>
</feature>
<evidence type="ECO:0000256" key="2">
    <source>
        <dbReference type="ARBA" id="ARBA00005228"/>
    </source>
</evidence>
<dbReference type="InterPro" id="IPR001375">
    <property type="entry name" value="Peptidase_S9_cat"/>
</dbReference>
<dbReference type="FunFam" id="2.130.10.120:FF:000001">
    <property type="entry name" value="Prolyl endopeptidase"/>
    <property type="match status" value="2"/>
</dbReference>
<comment type="similarity">
    <text evidence="2">Belongs to the peptidase S9A family.</text>
</comment>
<dbReference type="GO" id="GO:0005829">
    <property type="term" value="C:cytosol"/>
    <property type="evidence" value="ECO:0000318"/>
    <property type="project" value="GO_Central"/>
</dbReference>
<protein>
    <recommendedName>
        <fullName evidence="4">Prolyl endopeptidase</fullName>
        <ecNumber evidence="3">3.4.21.26</ecNumber>
    </recommendedName>
    <alternativeName>
        <fullName evidence="8">Post-proline cleaving enzyme</fullName>
    </alternativeName>
</protein>
<dbReference type="InterPro" id="IPR002470">
    <property type="entry name" value="Peptidase_S9A"/>
</dbReference>
<evidence type="ECO:0000259" key="9">
    <source>
        <dbReference type="Pfam" id="PF00326"/>
    </source>
</evidence>
<dbReference type="PANTHER" id="PTHR42881:SF2">
    <property type="entry name" value="PROLYL ENDOPEPTIDASE"/>
    <property type="match status" value="1"/>
</dbReference>
<keyword evidence="12" id="KW-1185">Reference proteome</keyword>
<evidence type="ECO:0000256" key="4">
    <source>
        <dbReference type="ARBA" id="ARBA00016310"/>
    </source>
</evidence>
<dbReference type="FunFam" id="3.40.50.1820:FF:000331">
    <property type="entry name" value="Prolyl endopeptidase"/>
    <property type="match status" value="1"/>
</dbReference>
<reference evidence="12" key="1">
    <citation type="journal article" date="2008" name="Nat. Genet.">
        <title>The Pristionchus pacificus genome provides a unique perspective on nematode lifestyle and parasitism.</title>
        <authorList>
            <person name="Dieterich C."/>
            <person name="Clifton S.W."/>
            <person name="Schuster L.N."/>
            <person name="Chinwalla A."/>
            <person name="Delehaunty K."/>
            <person name="Dinkelacker I."/>
            <person name="Fulton L."/>
            <person name="Fulton R."/>
            <person name="Godfrey J."/>
            <person name="Minx P."/>
            <person name="Mitreva M."/>
            <person name="Roeseler W."/>
            <person name="Tian H."/>
            <person name="Witte H."/>
            <person name="Yang S.P."/>
            <person name="Wilson R.K."/>
            <person name="Sommer R.J."/>
        </authorList>
    </citation>
    <scope>NUCLEOTIDE SEQUENCE [LARGE SCALE GENOMIC DNA]</scope>
    <source>
        <strain evidence="12">PS312</strain>
    </source>
</reference>
<comment type="catalytic activity">
    <reaction evidence="1">
        <text>Hydrolysis of Pro-|-Xaa &gt;&gt; Ala-|-Xaa in oligopeptides.</text>
        <dbReference type="EC" id="3.4.21.26"/>
    </reaction>
</comment>